<sequence>MSILITGGAGFIGSNFARYWLNHHPADRVVLLDALTYAGNLENLDTFIDAPNLRFVKGNIRDSEQLDLIFSTESIDRVVHFAAESHVDRSISGPKS</sequence>
<protein>
    <recommendedName>
        <fullName evidence="1">NAD(P)-binding domain-containing protein</fullName>
    </recommendedName>
</protein>
<name>A0A382J5Y7_9ZZZZ</name>
<evidence type="ECO:0000313" key="2">
    <source>
        <dbReference type="EMBL" id="SVC07564.1"/>
    </source>
</evidence>
<evidence type="ECO:0000259" key="1">
    <source>
        <dbReference type="Pfam" id="PF16363"/>
    </source>
</evidence>
<dbReference type="PANTHER" id="PTHR43000">
    <property type="entry name" value="DTDP-D-GLUCOSE 4,6-DEHYDRATASE-RELATED"/>
    <property type="match status" value="1"/>
</dbReference>
<dbReference type="Gene3D" id="3.40.50.720">
    <property type="entry name" value="NAD(P)-binding Rossmann-like Domain"/>
    <property type="match status" value="1"/>
</dbReference>
<feature type="domain" description="NAD(P)-binding" evidence="1">
    <location>
        <begin position="4"/>
        <end position="95"/>
    </location>
</feature>
<gene>
    <name evidence="2" type="ORF">METZ01_LOCUS260418</name>
</gene>
<dbReference type="Pfam" id="PF16363">
    <property type="entry name" value="GDP_Man_Dehyd"/>
    <property type="match status" value="1"/>
</dbReference>
<dbReference type="AlphaFoldDB" id="A0A382J5Y7"/>
<proteinExistence type="predicted"/>
<dbReference type="EMBL" id="UINC01072138">
    <property type="protein sequence ID" value="SVC07564.1"/>
    <property type="molecule type" value="Genomic_DNA"/>
</dbReference>
<dbReference type="SUPFAM" id="SSF51735">
    <property type="entry name" value="NAD(P)-binding Rossmann-fold domains"/>
    <property type="match status" value="1"/>
</dbReference>
<reference evidence="2" key="1">
    <citation type="submission" date="2018-05" db="EMBL/GenBank/DDBJ databases">
        <authorList>
            <person name="Lanie J.A."/>
            <person name="Ng W.-L."/>
            <person name="Kazmierczak K.M."/>
            <person name="Andrzejewski T.M."/>
            <person name="Davidsen T.M."/>
            <person name="Wayne K.J."/>
            <person name="Tettelin H."/>
            <person name="Glass J.I."/>
            <person name="Rusch D."/>
            <person name="Podicherti R."/>
            <person name="Tsui H.-C.T."/>
            <person name="Winkler M.E."/>
        </authorList>
    </citation>
    <scope>NUCLEOTIDE SEQUENCE</scope>
</reference>
<feature type="non-terminal residue" evidence="2">
    <location>
        <position position="96"/>
    </location>
</feature>
<dbReference type="InterPro" id="IPR036291">
    <property type="entry name" value="NAD(P)-bd_dom_sf"/>
</dbReference>
<dbReference type="InterPro" id="IPR016040">
    <property type="entry name" value="NAD(P)-bd_dom"/>
</dbReference>
<organism evidence="2">
    <name type="scientific">marine metagenome</name>
    <dbReference type="NCBI Taxonomy" id="408172"/>
    <lineage>
        <taxon>unclassified sequences</taxon>
        <taxon>metagenomes</taxon>
        <taxon>ecological metagenomes</taxon>
    </lineage>
</organism>
<accession>A0A382J5Y7</accession>